<dbReference type="EMBL" id="CP023702">
    <property type="protein sequence ID" value="QEU72595.1"/>
    <property type="molecule type" value="Genomic_DNA"/>
</dbReference>
<dbReference type="AlphaFoldDB" id="A0A5J6FCA2"/>
<dbReference type="InterPro" id="IPR012495">
    <property type="entry name" value="TadE-like_dom"/>
</dbReference>
<proteinExistence type="predicted"/>
<protein>
    <submittedName>
        <fullName evidence="4">Pilus assembly protein</fullName>
    </submittedName>
</protein>
<keyword evidence="2" id="KW-1133">Transmembrane helix</keyword>
<dbReference type="Pfam" id="PF07811">
    <property type="entry name" value="TadE"/>
    <property type="match status" value="1"/>
</dbReference>
<name>A0A5J6FCA2_9ACTN</name>
<sequence length="155" mass="16200">MSTVEKLPEHAPGAGPERAPTGTGPGRVRALIPGGREGERGQTAIEFVGVFPLIILVLVALWQCALIGYTYSLAGNAADEGARAGTGASFWQAQACRRAAEEDLPSAWEGGASTECRSEYGMYRAVVRLKVPVLVPGVLNFPMTVEGTAASVKEG</sequence>
<keyword evidence="2" id="KW-0812">Transmembrane</keyword>
<evidence type="ECO:0000256" key="1">
    <source>
        <dbReference type="SAM" id="MobiDB-lite"/>
    </source>
</evidence>
<dbReference type="OrthoDB" id="4336202at2"/>
<feature type="region of interest" description="Disordered" evidence="1">
    <location>
        <begin position="1"/>
        <end position="26"/>
    </location>
</feature>
<evidence type="ECO:0000259" key="3">
    <source>
        <dbReference type="Pfam" id="PF07811"/>
    </source>
</evidence>
<organism evidence="4 5">
    <name type="scientific">Streptomyces nitrosporeus</name>
    <dbReference type="NCBI Taxonomy" id="28894"/>
    <lineage>
        <taxon>Bacteria</taxon>
        <taxon>Bacillati</taxon>
        <taxon>Actinomycetota</taxon>
        <taxon>Actinomycetes</taxon>
        <taxon>Kitasatosporales</taxon>
        <taxon>Streptomycetaceae</taxon>
        <taxon>Streptomyces</taxon>
    </lineage>
</organism>
<evidence type="ECO:0000313" key="4">
    <source>
        <dbReference type="EMBL" id="QEU72595.1"/>
    </source>
</evidence>
<accession>A0A5J6FCA2</accession>
<evidence type="ECO:0000313" key="5">
    <source>
        <dbReference type="Proteomes" id="UP000326178"/>
    </source>
</evidence>
<evidence type="ECO:0000256" key="2">
    <source>
        <dbReference type="SAM" id="Phobius"/>
    </source>
</evidence>
<dbReference type="Proteomes" id="UP000326178">
    <property type="component" value="Chromosome"/>
</dbReference>
<gene>
    <name evidence="4" type="ORF">CP967_11860</name>
</gene>
<keyword evidence="5" id="KW-1185">Reference proteome</keyword>
<feature type="domain" description="TadE-like" evidence="3">
    <location>
        <begin position="41"/>
        <end position="83"/>
    </location>
</feature>
<feature type="transmembrane region" description="Helical" evidence="2">
    <location>
        <begin position="44"/>
        <end position="62"/>
    </location>
</feature>
<keyword evidence="2" id="KW-0472">Membrane</keyword>
<dbReference type="KEGG" id="snk:CP967_11860"/>
<reference evidence="4 5" key="1">
    <citation type="submission" date="2017-09" db="EMBL/GenBank/DDBJ databases">
        <authorList>
            <person name="Lee N."/>
            <person name="Cho B.-K."/>
        </authorList>
    </citation>
    <scope>NUCLEOTIDE SEQUENCE [LARGE SCALE GENOMIC DNA]</scope>
    <source>
        <strain evidence="4 5">ATCC 12769</strain>
    </source>
</reference>
<dbReference type="RefSeq" id="WP_150487943.1">
    <property type="nucleotide sequence ID" value="NZ_BMUV01000001.1"/>
</dbReference>